<dbReference type="PROSITE" id="PS51766">
    <property type="entry name" value="DOCKERIN"/>
    <property type="match status" value="1"/>
</dbReference>
<keyword evidence="3" id="KW-0378">Hydrolase</keyword>
<dbReference type="GO" id="GO:0006508">
    <property type="term" value="P:proteolysis"/>
    <property type="evidence" value="ECO:0007669"/>
    <property type="project" value="UniProtKB-KW"/>
</dbReference>
<dbReference type="Pfam" id="PF00404">
    <property type="entry name" value="Dockerin_1"/>
    <property type="match status" value="1"/>
</dbReference>
<dbReference type="InterPro" id="IPR016134">
    <property type="entry name" value="Dockerin_dom"/>
</dbReference>
<evidence type="ECO:0000313" key="4">
    <source>
        <dbReference type="Proteomes" id="UP000183461"/>
    </source>
</evidence>
<organism evidence="3 4">
    <name type="scientific">Ruminococcus flavefaciens</name>
    <dbReference type="NCBI Taxonomy" id="1265"/>
    <lineage>
        <taxon>Bacteria</taxon>
        <taxon>Bacillati</taxon>
        <taxon>Bacillota</taxon>
        <taxon>Clostridia</taxon>
        <taxon>Eubacteriales</taxon>
        <taxon>Oscillospiraceae</taxon>
        <taxon>Ruminococcus</taxon>
    </lineage>
</organism>
<dbReference type="SUPFAM" id="SSF63446">
    <property type="entry name" value="Type I dockerin domain"/>
    <property type="match status" value="1"/>
</dbReference>
<dbReference type="Gene3D" id="1.10.1330.10">
    <property type="entry name" value="Dockerin domain"/>
    <property type="match status" value="1"/>
</dbReference>
<keyword evidence="1" id="KW-0732">Signal</keyword>
<proteinExistence type="predicted"/>
<evidence type="ECO:0000256" key="1">
    <source>
        <dbReference type="SAM" id="SignalP"/>
    </source>
</evidence>
<gene>
    <name evidence="3" type="ORF">SAMN02910280_2204</name>
</gene>
<dbReference type="InterPro" id="IPR036439">
    <property type="entry name" value="Dockerin_dom_sf"/>
</dbReference>
<dbReference type="GO" id="GO:0004553">
    <property type="term" value="F:hydrolase activity, hydrolyzing O-glycosyl compounds"/>
    <property type="evidence" value="ECO:0007669"/>
    <property type="project" value="InterPro"/>
</dbReference>
<sequence length="549" mass="60303">MSKLLAGAAAAALLFQPAANAVHGGEATGSIAAAADISQYEKGDVNCDGQIKISDLVLLQKWLIGAGDSELNVSETADICEDGRVDIFDLTALRRLLLSKIKGLDKKAPVSELAPAMSGMGRSRIPVFAVEFPDYCEDTDFAEQVKQNCFGAEDKDESFYPLESVPAYFDRASYGKMYLECDVMSYRAKEPAETYVKNNSLGLAEEIMSEYAEKLDLSAYDANRDDILDSMVIIVPEKLLEMDNNGDKIPDWWPFSAKYYGSDTYDGVKLGSYCVIPYWRHDRAGTNSKIAHELCHAMGLTDYYGTNQETGSDIGSMSGSAGSELMDEGSGDLSAFSKLMLGWITEEDIQFYTGGEQSFTLNSSQQKPSCILIPRDSEKGLLGEYFVIEFITGEGNNSACFINGLRSTLFSKSGGVRILHCNAEISDGVFGKDYKYGINSPDYDKTDEKQRVVRLVNDSGMFYPGVRGLNYRDVIDSANEEFRWYDEEGGLTVDTGLKVKISELRPNPNYEPDPFSGADAWGGDERRLANDPDYLSGATYTITISQVGS</sequence>
<evidence type="ECO:0000259" key="2">
    <source>
        <dbReference type="PROSITE" id="PS51766"/>
    </source>
</evidence>
<dbReference type="EMBL" id="FPIP01000005">
    <property type="protein sequence ID" value="SFW37977.1"/>
    <property type="molecule type" value="Genomic_DNA"/>
</dbReference>
<feature type="domain" description="Dockerin" evidence="2">
    <location>
        <begin position="38"/>
        <end position="106"/>
    </location>
</feature>
<accession>A0A1K1NRR6</accession>
<protein>
    <submittedName>
        <fullName evidence="3">M6 family metalloprotease domain-containing protein</fullName>
    </submittedName>
</protein>
<feature type="signal peptide" evidence="1">
    <location>
        <begin position="1"/>
        <end position="21"/>
    </location>
</feature>
<dbReference type="InterPro" id="IPR002105">
    <property type="entry name" value="Dockerin_1_rpt"/>
</dbReference>
<feature type="chain" id="PRO_5012340144" evidence="1">
    <location>
        <begin position="22"/>
        <end position="549"/>
    </location>
</feature>
<evidence type="ECO:0000313" key="3">
    <source>
        <dbReference type="EMBL" id="SFW37977.1"/>
    </source>
</evidence>
<dbReference type="AlphaFoldDB" id="A0A1K1NRR6"/>
<dbReference type="CDD" id="cd14256">
    <property type="entry name" value="Dockerin_I"/>
    <property type="match status" value="1"/>
</dbReference>
<keyword evidence="3" id="KW-0482">Metalloprotease</keyword>
<dbReference type="RefSeq" id="WP_072300438.1">
    <property type="nucleotide sequence ID" value="NZ_FPIP01000005.1"/>
</dbReference>
<dbReference type="GO" id="GO:0008237">
    <property type="term" value="F:metallopeptidase activity"/>
    <property type="evidence" value="ECO:0007669"/>
    <property type="project" value="UniProtKB-KW"/>
</dbReference>
<keyword evidence="3" id="KW-0645">Protease</keyword>
<name>A0A1K1NRR6_RUMFL</name>
<dbReference type="Proteomes" id="UP000183461">
    <property type="component" value="Unassembled WGS sequence"/>
</dbReference>
<dbReference type="PANTHER" id="PTHR41775:SF1">
    <property type="entry name" value="PEPTIDASE M6-LIKE DOMAIN-CONTAINING PROTEIN"/>
    <property type="match status" value="1"/>
</dbReference>
<dbReference type="PANTHER" id="PTHR41775">
    <property type="entry name" value="SECRETED PROTEIN-RELATED"/>
    <property type="match status" value="1"/>
</dbReference>
<reference evidence="3 4" key="1">
    <citation type="submission" date="2016-11" db="EMBL/GenBank/DDBJ databases">
        <authorList>
            <person name="Jaros S."/>
            <person name="Januszkiewicz K."/>
            <person name="Wedrychowicz H."/>
        </authorList>
    </citation>
    <scope>NUCLEOTIDE SEQUENCE [LARGE SCALE GENOMIC DNA]</scope>
    <source>
        <strain evidence="3 4">YL228</strain>
    </source>
</reference>
<dbReference type="GO" id="GO:0000272">
    <property type="term" value="P:polysaccharide catabolic process"/>
    <property type="evidence" value="ECO:0007669"/>
    <property type="project" value="InterPro"/>
</dbReference>